<evidence type="ECO:0000256" key="2">
    <source>
        <dbReference type="ARBA" id="ARBA00004141"/>
    </source>
</evidence>
<evidence type="ECO:0000256" key="3">
    <source>
        <dbReference type="ARBA" id="ARBA00012438"/>
    </source>
</evidence>
<evidence type="ECO:0000259" key="12">
    <source>
        <dbReference type="PROSITE" id="PS50109"/>
    </source>
</evidence>
<dbReference type="Pfam" id="PF00512">
    <property type="entry name" value="HisKA"/>
    <property type="match status" value="1"/>
</dbReference>
<evidence type="ECO:0000256" key="11">
    <source>
        <dbReference type="SAM" id="Phobius"/>
    </source>
</evidence>
<dbReference type="Proteomes" id="UP000619118">
    <property type="component" value="Unassembled WGS sequence"/>
</dbReference>
<evidence type="ECO:0000256" key="7">
    <source>
        <dbReference type="ARBA" id="ARBA00022777"/>
    </source>
</evidence>
<reference evidence="14" key="1">
    <citation type="journal article" date="2019" name="Int. J. Syst. Evol. Microbiol.">
        <title>The Global Catalogue of Microorganisms (GCM) 10K type strain sequencing project: providing services to taxonomists for standard genome sequencing and annotation.</title>
        <authorList>
            <consortium name="The Broad Institute Genomics Platform"/>
            <consortium name="The Broad Institute Genome Sequencing Center for Infectious Disease"/>
            <person name="Wu L."/>
            <person name="Ma J."/>
        </authorList>
    </citation>
    <scope>NUCLEOTIDE SEQUENCE [LARGE SCALE GENOMIC DNA]</scope>
    <source>
        <strain evidence="14">JCM 32306</strain>
    </source>
</reference>
<keyword evidence="4" id="KW-0597">Phosphoprotein</keyword>
<dbReference type="SMART" id="SM00387">
    <property type="entry name" value="HATPase_c"/>
    <property type="match status" value="1"/>
</dbReference>
<keyword evidence="10 11" id="KW-0472">Membrane</keyword>
<evidence type="ECO:0000256" key="9">
    <source>
        <dbReference type="ARBA" id="ARBA00023012"/>
    </source>
</evidence>
<dbReference type="Gene3D" id="3.30.565.10">
    <property type="entry name" value="Histidine kinase-like ATPase, C-terminal domain"/>
    <property type="match status" value="1"/>
</dbReference>
<dbReference type="InterPro" id="IPR036890">
    <property type="entry name" value="HATPase_C_sf"/>
</dbReference>
<dbReference type="Pfam" id="PF02518">
    <property type="entry name" value="HATPase_c"/>
    <property type="match status" value="1"/>
</dbReference>
<dbReference type="InterPro" id="IPR003594">
    <property type="entry name" value="HATPase_dom"/>
</dbReference>
<dbReference type="EMBL" id="BMQX01000001">
    <property type="protein sequence ID" value="GGQ05109.1"/>
    <property type="molecule type" value="Genomic_DNA"/>
</dbReference>
<evidence type="ECO:0000256" key="6">
    <source>
        <dbReference type="ARBA" id="ARBA00022692"/>
    </source>
</evidence>
<evidence type="ECO:0000313" key="14">
    <source>
        <dbReference type="Proteomes" id="UP000619118"/>
    </source>
</evidence>
<dbReference type="PANTHER" id="PTHR45436:SF15">
    <property type="entry name" value="SENSOR HISTIDINE KINASE CUSS"/>
    <property type="match status" value="1"/>
</dbReference>
<name>A0ABQ2QZB4_9GAMM</name>
<protein>
    <recommendedName>
        <fullName evidence="3">histidine kinase</fullName>
        <ecNumber evidence="3">2.7.13.3</ecNumber>
    </recommendedName>
</protein>
<proteinExistence type="predicted"/>
<keyword evidence="6 11" id="KW-0812">Transmembrane</keyword>
<dbReference type="PANTHER" id="PTHR45436">
    <property type="entry name" value="SENSOR HISTIDINE KINASE YKOH"/>
    <property type="match status" value="1"/>
</dbReference>
<comment type="subcellular location">
    <subcellularLocation>
        <location evidence="2">Membrane</location>
        <topology evidence="2">Multi-pass membrane protein</topology>
    </subcellularLocation>
</comment>
<dbReference type="Gene3D" id="1.10.287.130">
    <property type="match status" value="1"/>
</dbReference>
<dbReference type="InterPro" id="IPR036097">
    <property type="entry name" value="HisK_dim/P_sf"/>
</dbReference>
<accession>A0ABQ2QZB4</accession>
<dbReference type="CDD" id="cd00082">
    <property type="entry name" value="HisKA"/>
    <property type="match status" value="1"/>
</dbReference>
<dbReference type="RefSeq" id="WP_160052120.1">
    <property type="nucleotide sequence ID" value="NZ_BMQX01000001.1"/>
</dbReference>
<keyword evidence="7 13" id="KW-0418">Kinase</keyword>
<dbReference type="SMART" id="SM00388">
    <property type="entry name" value="HisKA"/>
    <property type="match status" value="1"/>
</dbReference>
<dbReference type="SUPFAM" id="SSF47384">
    <property type="entry name" value="Homodimeric domain of signal transducing histidine kinase"/>
    <property type="match status" value="1"/>
</dbReference>
<sequence length="454" mass="50140">MDGVKKTARNSLKTRLSYWISTAILSVAMIAASFTFTSAFEEAHELQDDVLLQMAMLFDRYSLTPNDGTLTPLSQEQLEFQILVQRLGVSSKATVVAPLLALPDDLIDGFHTVELPTQSLRVFVRTLATNPLLNQQPPERIAIAQDTAIRDDIAFETALHTLMPLLILIPILLILLSYILDKILSPITLLAHEIDDQTAHSQQLISTTLLPNEIIPFVDAINRLLSKNSQVINNQKRFIADAAHELRSPITALSLQAQRLEATHLSDDARQKLNALQAGISRSIHLLEQLLSMARQQDIGVQKQQYLSLKMVFVEVIEELYPLAEAKSIDLGFSLDNDAKLNANPVRLKTLIHNLIDNAIRYTPTGGKIDLSIIETERSIEISIKDTGPGIASAEIEKVFEPFYRVLGSNEQGSGLGLAIVASIVAQMHASIHLTASDPLTHCGLCITVRFTQK</sequence>
<feature type="transmembrane region" description="Helical" evidence="11">
    <location>
        <begin position="16"/>
        <end position="36"/>
    </location>
</feature>
<gene>
    <name evidence="13" type="ORF">GCM10009411_02930</name>
</gene>
<organism evidence="13 14">
    <name type="scientific">Shewanella litoralis</name>
    <dbReference type="NCBI Taxonomy" id="2282700"/>
    <lineage>
        <taxon>Bacteria</taxon>
        <taxon>Pseudomonadati</taxon>
        <taxon>Pseudomonadota</taxon>
        <taxon>Gammaproteobacteria</taxon>
        <taxon>Alteromonadales</taxon>
        <taxon>Shewanellaceae</taxon>
        <taxon>Shewanella</taxon>
    </lineage>
</organism>
<dbReference type="PROSITE" id="PS50109">
    <property type="entry name" value="HIS_KIN"/>
    <property type="match status" value="1"/>
</dbReference>
<keyword evidence="9" id="KW-0902">Two-component regulatory system</keyword>
<dbReference type="PRINTS" id="PR00344">
    <property type="entry name" value="BCTRLSENSOR"/>
</dbReference>
<evidence type="ECO:0000256" key="8">
    <source>
        <dbReference type="ARBA" id="ARBA00022989"/>
    </source>
</evidence>
<evidence type="ECO:0000256" key="1">
    <source>
        <dbReference type="ARBA" id="ARBA00000085"/>
    </source>
</evidence>
<dbReference type="InterPro" id="IPR003661">
    <property type="entry name" value="HisK_dim/P_dom"/>
</dbReference>
<keyword evidence="5" id="KW-0808">Transferase</keyword>
<keyword evidence="14" id="KW-1185">Reference proteome</keyword>
<dbReference type="InterPro" id="IPR005467">
    <property type="entry name" value="His_kinase_dom"/>
</dbReference>
<dbReference type="InterPro" id="IPR004358">
    <property type="entry name" value="Sig_transdc_His_kin-like_C"/>
</dbReference>
<comment type="catalytic activity">
    <reaction evidence="1">
        <text>ATP + protein L-histidine = ADP + protein N-phospho-L-histidine.</text>
        <dbReference type="EC" id="2.7.13.3"/>
    </reaction>
</comment>
<feature type="transmembrane region" description="Helical" evidence="11">
    <location>
        <begin position="162"/>
        <end position="180"/>
    </location>
</feature>
<evidence type="ECO:0000256" key="5">
    <source>
        <dbReference type="ARBA" id="ARBA00022679"/>
    </source>
</evidence>
<evidence type="ECO:0000256" key="10">
    <source>
        <dbReference type="ARBA" id="ARBA00023136"/>
    </source>
</evidence>
<dbReference type="SUPFAM" id="SSF55874">
    <property type="entry name" value="ATPase domain of HSP90 chaperone/DNA topoisomerase II/histidine kinase"/>
    <property type="match status" value="1"/>
</dbReference>
<dbReference type="EC" id="2.7.13.3" evidence="3"/>
<comment type="caution">
    <text evidence="13">The sequence shown here is derived from an EMBL/GenBank/DDBJ whole genome shotgun (WGS) entry which is preliminary data.</text>
</comment>
<dbReference type="GO" id="GO:0016301">
    <property type="term" value="F:kinase activity"/>
    <property type="evidence" value="ECO:0007669"/>
    <property type="project" value="UniProtKB-KW"/>
</dbReference>
<dbReference type="CDD" id="cd00075">
    <property type="entry name" value="HATPase"/>
    <property type="match status" value="1"/>
</dbReference>
<keyword evidence="8 11" id="KW-1133">Transmembrane helix</keyword>
<evidence type="ECO:0000313" key="13">
    <source>
        <dbReference type="EMBL" id="GGQ05109.1"/>
    </source>
</evidence>
<evidence type="ECO:0000256" key="4">
    <source>
        <dbReference type="ARBA" id="ARBA00022553"/>
    </source>
</evidence>
<dbReference type="InterPro" id="IPR050428">
    <property type="entry name" value="TCS_sensor_his_kinase"/>
</dbReference>
<feature type="domain" description="Histidine kinase" evidence="12">
    <location>
        <begin position="241"/>
        <end position="454"/>
    </location>
</feature>